<dbReference type="GO" id="GO:0004386">
    <property type="term" value="F:helicase activity"/>
    <property type="evidence" value="ECO:0007669"/>
    <property type="project" value="UniProtKB-KW"/>
</dbReference>
<feature type="domain" description="CRISPR-associated nuclease/helicase Cas3" evidence="6">
    <location>
        <begin position="9"/>
        <end position="47"/>
    </location>
</feature>
<proteinExistence type="predicted"/>
<dbReference type="SUPFAM" id="SSF52540">
    <property type="entry name" value="P-loop containing nucleoside triphosphate hydrolases"/>
    <property type="match status" value="1"/>
</dbReference>
<keyword evidence="3" id="KW-0347">Helicase</keyword>
<keyword evidence="2" id="KW-0378">Hydrolase</keyword>
<gene>
    <name evidence="7" type="ORF">SDC9_162278</name>
</gene>
<dbReference type="InterPro" id="IPR054712">
    <property type="entry name" value="Cas3-like_dom"/>
</dbReference>
<dbReference type="Pfam" id="PF22590">
    <property type="entry name" value="Cas3-like_C_2"/>
    <property type="match status" value="1"/>
</dbReference>
<evidence type="ECO:0000259" key="6">
    <source>
        <dbReference type="Pfam" id="PF22590"/>
    </source>
</evidence>
<accession>A0A645FNM5</accession>
<evidence type="ECO:0000313" key="7">
    <source>
        <dbReference type="EMBL" id="MPN14949.1"/>
    </source>
</evidence>
<evidence type="ECO:0000256" key="4">
    <source>
        <dbReference type="ARBA" id="ARBA00022840"/>
    </source>
</evidence>
<evidence type="ECO:0000256" key="5">
    <source>
        <dbReference type="ARBA" id="ARBA00023118"/>
    </source>
</evidence>
<dbReference type="GO" id="GO:0051607">
    <property type="term" value="P:defense response to virus"/>
    <property type="evidence" value="ECO:0007669"/>
    <property type="project" value="UniProtKB-KW"/>
</dbReference>
<reference evidence="7" key="1">
    <citation type="submission" date="2019-08" db="EMBL/GenBank/DDBJ databases">
        <authorList>
            <person name="Kucharzyk K."/>
            <person name="Murdoch R.W."/>
            <person name="Higgins S."/>
            <person name="Loffler F."/>
        </authorList>
    </citation>
    <scope>NUCLEOTIDE SEQUENCE</scope>
</reference>
<dbReference type="GO" id="GO:0005524">
    <property type="term" value="F:ATP binding"/>
    <property type="evidence" value="ECO:0007669"/>
    <property type="project" value="UniProtKB-KW"/>
</dbReference>
<sequence>MINGSECRVVSTQLIEAGVDIDFPTVYREVSGIDSIAQAAGRCNREGKIEKGEVFVFSSTEDYSRISGWLNRTKVAGEITLRNFEDALSLDAVNFYFKHIYDMEKIKKFDYKDIMKYFEERGRELKFEFDSASDNFKIIEDNTYSIVIPFDKTALKIIESVKFSQHPNSLLRKLQQYTVSVYESEYKALLDIGVIEDIDGLFYLLKDKKRYDDKEGLIFAEGSEALFI</sequence>
<name>A0A645FNM5_9ZZZZ</name>
<dbReference type="AlphaFoldDB" id="A0A645FNM5"/>
<keyword evidence="1" id="KW-0547">Nucleotide-binding</keyword>
<dbReference type="InterPro" id="IPR027417">
    <property type="entry name" value="P-loop_NTPase"/>
</dbReference>
<evidence type="ECO:0000256" key="1">
    <source>
        <dbReference type="ARBA" id="ARBA00022741"/>
    </source>
</evidence>
<evidence type="ECO:0000256" key="2">
    <source>
        <dbReference type="ARBA" id="ARBA00022801"/>
    </source>
</evidence>
<dbReference type="GO" id="GO:0016787">
    <property type="term" value="F:hydrolase activity"/>
    <property type="evidence" value="ECO:0007669"/>
    <property type="project" value="UniProtKB-KW"/>
</dbReference>
<keyword evidence="4" id="KW-0067">ATP-binding</keyword>
<dbReference type="EMBL" id="VSSQ01061647">
    <property type="protein sequence ID" value="MPN14949.1"/>
    <property type="molecule type" value="Genomic_DNA"/>
</dbReference>
<comment type="caution">
    <text evidence="7">The sequence shown here is derived from an EMBL/GenBank/DDBJ whole genome shotgun (WGS) entry which is preliminary data.</text>
</comment>
<organism evidence="7">
    <name type="scientific">bioreactor metagenome</name>
    <dbReference type="NCBI Taxonomy" id="1076179"/>
    <lineage>
        <taxon>unclassified sequences</taxon>
        <taxon>metagenomes</taxon>
        <taxon>ecological metagenomes</taxon>
    </lineage>
</organism>
<dbReference type="Gene3D" id="3.40.50.300">
    <property type="entry name" value="P-loop containing nucleotide triphosphate hydrolases"/>
    <property type="match status" value="1"/>
</dbReference>
<evidence type="ECO:0000256" key="3">
    <source>
        <dbReference type="ARBA" id="ARBA00022806"/>
    </source>
</evidence>
<protein>
    <recommendedName>
        <fullName evidence="6">CRISPR-associated nuclease/helicase Cas3 domain-containing protein</fullName>
    </recommendedName>
</protein>
<keyword evidence="5" id="KW-0051">Antiviral defense</keyword>